<dbReference type="EC" id="2.7.8.-" evidence="8"/>
<dbReference type="GO" id="GO:0005886">
    <property type="term" value="C:plasma membrane"/>
    <property type="evidence" value="ECO:0007669"/>
    <property type="project" value="UniProtKB-SubCell"/>
</dbReference>
<evidence type="ECO:0000259" key="10">
    <source>
        <dbReference type="PROSITE" id="PS50035"/>
    </source>
</evidence>
<dbReference type="SUPFAM" id="SSF56024">
    <property type="entry name" value="Phospholipase D/nuclease"/>
    <property type="match status" value="2"/>
</dbReference>
<dbReference type="Pfam" id="PF13091">
    <property type="entry name" value="PLDc_2"/>
    <property type="match status" value="2"/>
</dbReference>
<evidence type="ECO:0000256" key="2">
    <source>
        <dbReference type="ARBA" id="ARBA00022475"/>
    </source>
</evidence>
<feature type="domain" description="PLD phosphodiesterase" evidence="10">
    <location>
        <begin position="260"/>
        <end position="287"/>
    </location>
</feature>
<feature type="transmembrane region" description="Helical" evidence="9">
    <location>
        <begin position="89"/>
        <end position="107"/>
    </location>
</feature>
<gene>
    <name evidence="11" type="primary">cls</name>
    <name evidence="11" type="ORF">IAD46_02380</name>
</gene>
<keyword evidence="3" id="KW-0808">Transferase</keyword>
<dbReference type="InterPro" id="IPR001736">
    <property type="entry name" value="PLipase_D/transphosphatidylase"/>
</dbReference>
<proteinExistence type="predicted"/>
<organism evidence="11 12">
    <name type="scientific">Candidatus Pelethenecus faecipullorum</name>
    <dbReference type="NCBI Taxonomy" id="2840900"/>
    <lineage>
        <taxon>Bacteria</taxon>
        <taxon>Bacillati</taxon>
        <taxon>Mycoplasmatota</taxon>
        <taxon>Mollicutes</taxon>
        <taxon>Candidatus Pelethenecus</taxon>
    </lineage>
</organism>
<dbReference type="GO" id="GO:0008808">
    <property type="term" value="F:cardiolipin synthase activity"/>
    <property type="evidence" value="ECO:0007669"/>
    <property type="project" value="UniProtKB-UniRule"/>
</dbReference>
<protein>
    <recommendedName>
        <fullName evidence="8">Cardiolipin synthase</fullName>
        <ecNumber evidence="8">2.7.8.-</ecNumber>
    </recommendedName>
</protein>
<keyword evidence="4 9" id="KW-0812">Transmembrane</keyword>
<name>A0A9D1GR00_9MOLU</name>
<dbReference type="InterPro" id="IPR022924">
    <property type="entry name" value="Cardiolipin_synthase"/>
</dbReference>
<comment type="subcellular location">
    <subcellularLocation>
        <location evidence="1">Cell membrane</location>
    </subcellularLocation>
</comment>
<dbReference type="PANTHER" id="PTHR21248:SF22">
    <property type="entry name" value="PHOSPHOLIPASE D"/>
    <property type="match status" value="1"/>
</dbReference>
<dbReference type="SMART" id="SM00155">
    <property type="entry name" value="PLDc"/>
    <property type="match status" value="2"/>
</dbReference>
<dbReference type="EMBL" id="DVLF01000077">
    <property type="protein sequence ID" value="HIT49853.1"/>
    <property type="molecule type" value="Genomic_DNA"/>
</dbReference>
<dbReference type="PROSITE" id="PS50035">
    <property type="entry name" value="PLD"/>
    <property type="match status" value="2"/>
</dbReference>
<dbReference type="Proteomes" id="UP000886758">
    <property type="component" value="Unassembled WGS sequence"/>
</dbReference>
<reference evidence="11" key="2">
    <citation type="journal article" date="2021" name="PeerJ">
        <title>Extensive microbial diversity within the chicken gut microbiome revealed by metagenomics and culture.</title>
        <authorList>
            <person name="Gilroy R."/>
            <person name="Ravi A."/>
            <person name="Getino M."/>
            <person name="Pursley I."/>
            <person name="Horton D.L."/>
            <person name="Alikhan N.F."/>
            <person name="Baker D."/>
            <person name="Gharbi K."/>
            <person name="Hall N."/>
            <person name="Watson M."/>
            <person name="Adriaenssens E.M."/>
            <person name="Foster-Nyarko E."/>
            <person name="Jarju S."/>
            <person name="Secka A."/>
            <person name="Antonio M."/>
            <person name="Oren A."/>
            <person name="Chaudhuri R.R."/>
            <person name="La Ragione R."/>
            <person name="Hildebrand F."/>
            <person name="Pallen M.J."/>
        </authorList>
    </citation>
    <scope>NUCLEOTIDE SEQUENCE</scope>
    <source>
        <strain evidence="11">ChiW17-6978</strain>
    </source>
</reference>
<evidence type="ECO:0000256" key="7">
    <source>
        <dbReference type="ARBA" id="ARBA00023136"/>
    </source>
</evidence>
<dbReference type="AlphaFoldDB" id="A0A9D1GR00"/>
<keyword evidence="6 9" id="KW-1133">Transmembrane helix</keyword>
<dbReference type="NCBIfam" id="TIGR04265">
    <property type="entry name" value="bac_cardiolipin"/>
    <property type="match status" value="1"/>
</dbReference>
<comment type="caution">
    <text evidence="11">The sequence shown here is derived from an EMBL/GenBank/DDBJ whole genome shotgun (WGS) entry which is preliminary data.</text>
</comment>
<sequence>MKQQPPNNKIAHSPERALLKIRTEKNRALILKTVLLLFLFLLQLTVLSLLYGWVIHAFTGYIVLSLALSVCSAIAVLSSKRNDASKAVLVFVILVFFLIGFILYFFLDERIFFRRSKKRFRQVFTVASMPSGERIDLSSCDQRVAEDSRYLQSVGHFSVYGGRQQYFSSGGLLFDDLLEKLDQARKFIFIEFFIVADGILLDRFAQRLISKAKAGIDIRIIYDDMGSHSVFSAKMKTKLRVAGIKVKPFNRLLPFFHMGLNLRDHRKMVIIDGDIAYTGGANLADEYTNEARLYGYWKDAGIRTEGSAVNAFTKFFLRQWDFLTGMTSDYDRYYNVFAQTTQAVVIPYCSGPEYDRPVAKEVYLNIIAKSQERIYIMTPYLILDSSMMNLLINKAQAEIDVRIVLPGIPDKAVVWEATKNYAYELLEKGVKIYFMRNSFVHSKVILSDYCVVVGSANMDMRSFFQQFECGLYTDDEKVMNEVAADFEKTFAMSDLQALQKVSFWKRGLQKILKLVTPLF</sequence>
<feature type="transmembrane region" description="Helical" evidence="9">
    <location>
        <begin position="29"/>
        <end position="52"/>
    </location>
</feature>
<dbReference type="Gene3D" id="3.30.870.10">
    <property type="entry name" value="Endonuclease Chain A"/>
    <property type="match status" value="2"/>
</dbReference>
<evidence type="ECO:0000256" key="6">
    <source>
        <dbReference type="ARBA" id="ARBA00022989"/>
    </source>
</evidence>
<dbReference type="GO" id="GO:0032049">
    <property type="term" value="P:cardiolipin biosynthetic process"/>
    <property type="evidence" value="ECO:0007669"/>
    <property type="project" value="UniProtKB-UniRule"/>
</dbReference>
<evidence type="ECO:0000256" key="8">
    <source>
        <dbReference type="NCBIfam" id="TIGR04265"/>
    </source>
</evidence>
<dbReference type="PANTHER" id="PTHR21248">
    <property type="entry name" value="CARDIOLIPIN SYNTHASE"/>
    <property type="match status" value="1"/>
</dbReference>
<evidence type="ECO:0000313" key="11">
    <source>
        <dbReference type="EMBL" id="HIT49853.1"/>
    </source>
</evidence>
<accession>A0A9D1GR00</accession>
<evidence type="ECO:0000256" key="3">
    <source>
        <dbReference type="ARBA" id="ARBA00022679"/>
    </source>
</evidence>
<keyword evidence="5" id="KW-0677">Repeat</keyword>
<dbReference type="InterPro" id="IPR025202">
    <property type="entry name" value="PLD-like_dom"/>
</dbReference>
<evidence type="ECO:0000256" key="9">
    <source>
        <dbReference type="SAM" id="Phobius"/>
    </source>
</evidence>
<evidence type="ECO:0000256" key="4">
    <source>
        <dbReference type="ARBA" id="ARBA00022692"/>
    </source>
</evidence>
<evidence type="ECO:0000256" key="5">
    <source>
        <dbReference type="ARBA" id="ARBA00022737"/>
    </source>
</evidence>
<evidence type="ECO:0000256" key="1">
    <source>
        <dbReference type="ARBA" id="ARBA00004236"/>
    </source>
</evidence>
<keyword evidence="7 9" id="KW-0472">Membrane</keyword>
<evidence type="ECO:0000313" key="12">
    <source>
        <dbReference type="Proteomes" id="UP000886758"/>
    </source>
</evidence>
<feature type="transmembrane region" description="Helical" evidence="9">
    <location>
        <begin position="58"/>
        <end position="77"/>
    </location>
</feature>
<keyword evidence="2" id="KW-1003">Cell membrane</keyword>
<reference evidence="11" key="1">
    <citation type="submission" date="2020-10" db="EMBL/GenBank/DDBJ databases">
        <authorList>
            <person name="Gilroy R."/>
        </authorList>
    </citation>
    <scope>NUCLEOTIDE SEQUENCE</scope>
    <source>
        <strain evidence="11">ChiW17-6978</strain>
    </source>
</reference>
<feature type="domain" description="PLD phosphodiesterase" evidence="10">
    <location>
        <begin position="436"/>
        <end position="462"/>
    </location>
</feature>